<reference evidence="1" key="2">
    <citation type="journal article" date="2022" name="New Phytol.">
        <title>Evolutionary transition to the ectomycorrhizal habit in the genomes of a hyperdiverse lineage of mushroom-forming fungi.</title>
        <authorList>
            <person name="Looney B."/>
            <person name="Miyauchi S."/>
            <person name="Morin E."/>
            <person name="Drula E."/>
            <person name="Courty P.E."/>
            <person name="Kohler A."/>
            <person name="Kuo A."/>
            <person name="LaButti K."/>
            <person name="Pangilinan J."/>
            <person name="Lipzen A."/>
            <person name="Riley R."/>
            <person name="Andreopoulos W."/>
            <person name="He G."/>
            <person name="Johnson J."/>
            <person name="Nolan M."/>
            <person name="Tritt A."/>
            <person name="Barry K.W."/>
            <person name="Grigoriev I.V."/>
            <person name="Nagy L.G."/>
            <person name="Hibbett D."/>
            <person name="Henrissat B."/>
            <person name="Matheny P.B."/>
            <person name="Labbe J."/>
            <person name="Martin F.M."/>
        </authorList>
    </citation>
    <scope>NUCLEOTIDE SEQUENCE</scope>
    <source>
        <strain evidence="1">FP105234-sp</strain>
    </source>
</reference>
<dbReference type="EMBL" id="MU276047">
    <property type="protein sequence ID" value="KAI0042799.1"/>
    <property type="molecule type" value="Genomic_DNA"/>
</dbReference>
<keyword evidence="2" id="KW-1185">Reference proteome</keyword>
<evidence type="ECO:0000313" key="1">
    <source>
        <dbReference type="EMBL" id="KAI0042799.1"/>
    </source>
</evidence>
<comment type="caution">
    <text evidence="1">The sequence shown here is derived from an EMBL/GenBank/DDBJ whole genome shotgun (WGS) entry which is preliminary data.</text>
</comment>
<gene>
    <name evidence="1" type="ORF">FA95DRAFT_531703</name>
</gene>
<proteinExistence type="predicted"/>
<reference evidence="1" key="1">
    <citation type="submission" date="2021-02" db="EMBL/GenBank/DDBJ databases">
        <authorList>
            <consortium name="DOE Joint Genome Institute"/>
            <person name="Ahrendt S."/>
            <person name="Looney B.P."/>
            <person name="Miyauchi S."/>
            <person name="Morin E."/>
            <person name="Drula E."/>
            <person name="Courty P.E."/>
            <person name="Chicoki N."/>
            <person name="Fauchery L."/>
            <person name="Kohler A."/>
            <person name="Kuo A."/>
            <person name="Labutti K."/>
            <person name="Pangilinan J."/>
            <person name="Lipzen A."/>
            <person name="Riley R."/>
            <person name="Andreopoulos W."/>
            <person name="He G."/>
            <person name="Johnson J."/>
            <person name="Barry K.W."/>
            <person name="Grigoriev I.V."/>
            <person name="Nagy L."/>
            <person name="Hibbett D."/>
            <person name="Henrissat B."/>
            <person name="Matheny P.B."/>
            <person name="Labbe J."/>
            <person name="Martin F."/>
        </authorList>
    </citation>
    <scope>NUCLEOTIDE SEQUENCE</scope>
    <source>
        <strain evidence="1">FP105234-sp</strain>
    </source>
</reference>
<evidence type="ECO:0000313" key="2">
    <source>
        <dbReference type="Proteomes" id="UP000814033"/>
    </source>
</evidence>
<organism evidence="1 2">
    <name type="scientific">Auriscalpium vulgare</name>
    <dbReference type="NCBI Taxonomy" id="40419"/>
    <lineage>
        <taxon>Eukaryota</taxon>
        <taxon>Fungi</taxon>
        <taxon>Dikarya</taxon>
        <taxon>Basidiomycota</taxon>
        <taxon>Agaricomycotina</taxon>
        <taxon>Agaricomycetes</taxon>
        <taxon>Russulales</taxon>
        <taxon>Auriscalpiaceae</taxon>
        <taxon>Auriscalpium</taxon>
    </lineage>
</organism>
<dbReference type="Proteomes" id="UP000814033">
    <property type="component" value="Unassembled WGS sequence"/>
</dbReference>
<accession>A0ACB8RF83</accession>
<sequence>MGRHARRCKPDRKVQLPVCSISVMDGRRSAQSHSAICALSLDGFGSGDRAGGVQRGTWSRTQELTGWRNSRRSYSFMRAVQPLVRFVFCGNQCKVYE</sequence>
<name>A0ACB8RF83_9AGAM</name>
<protein>
    <submittedName>
        <fullName evidence="1">Uncharacterized protein</fullName>
    </submittedName>
</protein>